<gene>
    <name evidence="1" type="ORF">SteCoe_9395</name>
</gene>
<dbReference type="EMBL" id="MPUH01000146">
    <property type="protein sequence ID" value="OMJ88615.1"/>
    <property type="molecule type" value="Genomic_DNA"/>
</dbReference>
<evidence type="ECO:0008006" key="3">
    <source>
        <dbReference type="Google" id="ProtNLM"/>
    </source>
</evidence>
<comment type="caution">
    <text evidence="1">The sequence shown here is derived from an EMBL/GenBank/DDBJ whole genome shotgun (WGS) entry which is preliminary data.</text>
</comment>
<sequence>MKFTIVHSLNQFNSLYESKLKEPSCLPICMEDLCAGWTTDSFYQILSRLTLKFTICAPLVIQKPEELAVFSNKFNTLHEVFKLFDTRGLSRIDGMELICCFAMISSGTLQKKLETCFYSFSLNEDPRISKESFCFFLDTYIRGLSKVILVTTDTFYPKHPNYRLSIREIELVANAIFKNNEDKLSSGEFYAYLQQENGPLKKAFTTYPTELQKAQESYRDIMSNRLKTLPFIKNLVYDLINKLDFKYPILRIPSLKSVQQKLLL</sequence>
<dbReference type="Gene3D" id="1.10.238.10">
    <property type="entry name" value="EF-hand"/>
    <property type="match status" value="1"/>
</dbReference>
<organism evidence="1 2">
    <name type="scientific">Stentor coeruleus</name>
    <dbReference type="NCBI Taxonomy" id="5963"/>
    <lineage>
        <taxon>Eukaryota</taxon>
        <taxon>Sar</taxon>
        <taxon>Alveolata</taxon>
        <taxon>Ciliophora</taxon>
        <taxon>Postciliodesmatophora</taxon>
        <taxon>Heterotrichea</taxon>
        <taxon>Heterotrichida</taxon>
        <taxon>Stentoridae</taxon>
        <taxon>Stentor</taxon>
    </lineage>
</organism>
<dbReference type="Proteomes" id="UP000187209">
    <property type="component" value="Unassembled WGS sequence"/>
</dbReference>
<keyword evidence="2" id="KW-1185">Reference proteome</keyword>
<protein>
    <recommendedName>
        <fullName evidence="3">EF-hand domain-containing protein</fullName>
    </recommendedName>
</protein>
<dbReference type="SUPFAM" id="SSF47473">
    <property type="entry name" value="EF-hand"/>
    <property type="match status" value="1"/>
</dbReference>
<reference evidence="1 2" key="1">
    <citation type="submission" date="2016-11" db="EMBL/GenBank/DDBJ databases">
        <title>The macronuclear genome of Stentor coeruleus: a giant cell with tiny introns.</title>
        <authorList>
            <person name="Slabodnick M."/>
            <person name="Ruby J.G."/>
            <person name="Reiff S.B."/>
            <person name="Swart E.C."/>
            <person name="Gosai S."/>
            <person name="Prabakaran S."/>
            <person name="Witkowska E."/>
            <person name="Larue G.E."/>
            <person name="Fisher S."/>
            <person name="Freeman R.M."/>
            <person name="Gunawardena J."/>
            <person name="Chu W."/>
            <person name="Stover N.A."/>
            <person name="Gregory B.D."/>
            <person name="Nowacki M."/>
            <person name="Derisi J."/>
            <person name="Roy S.W."/>
            <person name="Marshall W.F."/>
            <person name="Sood P."/>
        </authorList>
    </citation>
    <scope>NUCLEOTIDE SEQUENCE [LARGE SCALE GENOMIC DNA]</scope>
    <source>
        <strain evidence="1">WM001</strain>
    </source>
</reference>
<evidence type="ECO:0000313" key="2">
    <source>
        <dbReference type="Proteomes" id="UP000187209"/>
    </source>
</evidence>
<name>A0A1R2CI33_9CILI</name>
<evidence type="ECO:0000313" key="1">
    <source>
        <dbReference type="EMBL" id="OMJ88615.1"/>
    </source>
</evidence>
<dbReference type="AlphaFoldDB" id="A0A1R2CI33"/>
<accession>A0A1R2CI33</accession>
<proteinExistence type="predicted"/>
<dbReference type="InterPro" id="IPR011992">
    <property type="entry name" value="EF-hand-dom_pair"/>
</dbReference>
<dbReference type="OrthoDB" id="191686at2759"/>